<feature type="region of interest" description="Disordered" evidence="1">
    <location>
        <begin position="223"/>
        <end position="275"/>
    </location>
</feature>
<reference evidence="2" key="1">
    <citation type="submission" date="2022-08" db="UniProtKB">
        <authorList>
            <consortium name="EnsemblMetazoa"/>
        </authorList>
    </citation>
    <scope>IDENTIFICATION</scope>
    <source>
        <strain evidence="2">05x7-T-G4-1.051#20</strain>
    </source>
</reference>
<dbReference type="OMA" id="HHGVRDP"/>
<feature type="region of interest" description="Disordered" evidence="1">
    <location>
        <begin position="138"/>
        <end position="168"/>
    </location>
</feature>
<dbReference type="GO" id="GO:0005634">
    <property type="term" value="C:nucleus"/>
    <property type="evidence" value="ECO:0007669"/>
    <property type="project" value="TreeGrafter"/>
</dbReference>
<proteinExistence type="predicted"/>
<dbReference type="PANTHER" id="PTHR21838:SF2">
    <property type="entry name" value="COILED-COIL DOMAIN-CONTAINING PROTEIN 137"/>
    <property type="match status" value="1"/>
</dbReference>
<feature type="region of interest" description="Disordered" evidence="1">
    <location>
        <begin position="1"/>
        <end position="105"/>
    </location>
</feature>
<dbReference type="AlphaFoldDB" id="A0A8W8MPG6"/>
<accession>A0A8W8MPG6</accession>
<evidence type="ECO:0000256" key="1">
    <source>
        <dbReference type="SAM" id="MobiDB-lite"/>
    </source>
</evidence>
<organism evidence="2 3">
    <name type="scientific">Magallana gigas</name>
    <name type="common">Pacific oyster</name>
    <name type="synonym">Crassostrea gigas</name>
    <dbReference type="NCBI Taxonomy" id="29159"/>
    <lineage>
        <taxon>Eukaryota</taxon>
        <taxon>Metazoa</taxon>
        <taxon>Spiralia</taxon>
        <taxon>Lophotrochozoa</taxon>
        <taxon>Mollusca</taxon>
        <taxon>Bivalvia</taxon>
        <taxon>Autobranchia</taxon>
        <taxon>Pteriomorphia</taxon>
        <taxon>Ostreida</taxon>
        <taxon>Ostreoidea</taxon>
        <taxon>Ostreidae</taxon>
        <taxon>Magallana</taxon>
    </lineage>
</organism>
<dbReference type="EnsemblMetazoa" id="G344.1">
    <property type="protein sequence ID" value="G344.1:cds"/>
    <property type="gene ID" value="G344"/>
</dbReference>
<sequence>MGKLGKLQKSRKNKKLKNVDAEYSNEPRGSKKKRPANLAPKNDEQDMPKKVQNIMKYKKKTPKQFQNEHTRKKGKKPVYMERGMTRPMAASPKFIQGKREKSKDFMKRVEVETRKVLHRHQLSQKFKMDLDAMEAGEIKKHKKKMNEKQKERLLLKKHKKSEKKGRDVDEFKDYEDKVKFGEVVYEPPSLTALPRKAVKEDSVPRPGKKSLLLKEIIADNASITPASVGSSSKREIGQSVKRKHMSMAQQSRMDRERENAILLYRQQKQRKLNPS</sequence>
<keyword evidence="3" id="KW-1185">Reference proteome</keyword>
<dbReference type="InterPro" id="IPR026680">
    <property type="entry name" value="CCDC137"/>
</dbReference>
<dbReference type="Proteomes" id="UP000005408">
    <property type="component" value="Unassembled WGS sequence"/>
</dbReference>
<name>A0A8W8MPG6_MAGGI</name>
<protein>
    <recommendedName>
        <fullName evidence="4">Coiled-coil domain-containing protein 137</fullName>
    </recommendedName>
</protein>
<dbReference type="PANTHER" id="PTHR21838">
    <property type="entry name" value="COILED-COIL DOMAIN-CONTAINING PROTEIN 137"/>
    <property type="match status" value="1"/>
</dbReference>
<evidence type="ECO:0000313" key="3">
    <source>
        <dbReference type="Proteomes" id="UP000005408"/>
    </source>
</evidence>
<evidence type="ECO:0008006" key="4">
    <source>
        <dbReference type="Google" id="ProtNLM"/>
    </source>
</evidence>
<dbReference type="OrthoDB" id="5876637at2759"/>
<feature type="compositionally biased region" description="Basic residues" evidence="1">
    <location>
        <begin position="1"/>
        <end position="16"/>
    </location>
</feature>
<evidence type="ECO:0000313" key="2">
    <source>
        <dbReference type="EnsemblMetazoa" id="G344.1:cds"/>
    </source>
</evidence>